<dbReference type="KEGG" id="sna:Snas_4157"/>
<dbReference type="STRING" id="446470.Snas_4157"/>
<keyword evidence="3" id="KW-1185">Reference proteome</keyword>
<dbReference type="EMBL" id="CP001778">
    <property type="protein sequence ID" value="ADD43808.1"/>
    <property type="molecule type" value="Genomic_DNA"/>
</dbReference>
<proteinExistence type="predicted"/>
<evidence type="ECO:0000313" key="2">
    <source>
        <dbReference type="EMBL" id="ADD43808.1"/>
    </source>
</evidence>
<evidence type="ECO:0000256" key="1">
    <source>
        <dbReference type="SAM" id="MobiDB-lite"/>
    </source>
</evidence>
<evidence type="ECO:0000313" key="3">
    <source>
        <dbReference type="Proteomes" id="UP000000844"/>
    </source>
</evidence>
<dbReference type="RefSeq" id="WP_013019379.1">
    <property type="nucleotide sequence ID" value="NC_013947.1"/>
</dbReference>
<dbReference type="Gene3D" id="3.30.1310.10">
    <property type="entry name" value="Nucleoid-associated protein YbaB-like domain"/>
    <property type="match status" value="1"/>
</dbReference>
<accession>D3Q275</accession>
<name>D3Q275_STANL</name>
<feature type="region of interest" description="Disordered" evidence="1">
    <location>
        <begin position="68"/>
        <end position="91"/>
    </location>
</feature>
<organism evidence="2 3">
    <name type="scientific">Stackebrandtia nassauensis (strain DSM 44728 / CIP 108903 / NRRL B-16338 / NBRC 102104 / LLR-40K-21)</name>
    <dbReference type="NCBI Taxonomy" id="446470"/>
    <lineage>
        <taxon>Bacteria</taxon>
        <taxon>Bacillati</taxon>
        <taxon>Actinomycetota</taxon>
        <taxon>Actinomycetes</taxon>
        <taxon>Glycomycetales</taxon>
        <taxon>Glycomycetaceae</taxon>
        <taxon>Stackebrandtia</taxon>
    </lineage>
</organism>
<gene>
    <name evidence="2" type="ordered locus">Snas_4157</name>
</gene>
<dbReference type="InterPro" id="IPR036894">
    <property type="entry name" value="YbaB-like_sf"/>
</dbReference>
<reference evidence="2 3" key="1">
    <citation type="journal article" date="2009" name="Stand. Genomic Sci.">
        <title>Complete genome sequence of Stackebrandtia nassauensis type strain (LLR-40K-21).</title>
        <authorList>
            <person name="Munk C."/>
            <person name="Lapidus A."/>
            <person name="Copeland A."/>
            <person name="Jando M."/>
            <person name="Mayilraj S."/>
            <person name="Glavina Del Rio T."/>
            <person name="Nolan M."/>
            <person name="Chen F."/>
            <person name="Lucas S."/>
            <person name="Tice H."/>
            <person name="Cheng J.F."/>
            <person name="Han C."/>
            <person name="Detter J.C."/>
            <person name="Bruce D."/>
            <person name="Goodwin L."/>
            <person name="Chain P."/>
            <person name="Pitluck S."/>
            <person name="Goker M."/>
            <person name="Ovchinikova G."/>
            <person name="Pati A."/>
            <person name="Ivanova N."/>
            <person name="Mavromatis K."/>
            <person name="Chen A."/>
            <person name="Palaniappan K."/>
            <person name="Land M."/>
            <person name="Hauser L."/>
            <person name="Chang Y.J."/>
            <person name="Jeffries C.D."/>
            <person name="Bristow J."/>
            <person name="Eisen J.A."/>
            <person name="Markowitz V."/>
            <person name="Hugenholtz P."/>
            <person name="Kyrpides N.C."/>
            <person name="Klenk H.P."/>
        </authorList>
    </citation>
    <scope>NUCLEOTIDE SEQUENCE [LARGE SCALE GENOMIC DNA]</scope>
    <source>
        <strain evidence="3">DSM 44728 / CIP 108903 / NRRL B-16338 / NBRC 102104 / LLR-40K-21</strain>
    </source>
</reference>
<feature type="compositionally biased region" description="Basic and acidic residues" evidence="1">
    <location>
        <begin position="75"/>
        <end position="91"/>
    </location>
</feature>
<dbReference type="HOGENOM" id="CLU_1467367_0_0_11"/>
<dbReference type="AlphaFoldDB" id="D3Q275"/>
<sequence length="184" mass="20659">MVGFLDRLNTMVVNTISPGRVAKVRFNRNEGIRLEWGSRDPLNLSAEELSGEVTRAVVAALTGAEQGTSAARRAVRAESGRGPEGREREPRVRERRRMVHARVQDIQVRAHAAQKAVTVDWRGRTDVEVRISRAALARLDAETLRDAVNQALESARGQHGLALAAIFSHVYKFDQFGQKWRQRR</sequence>
<dbReference type="Proteomes" id="UP000000844">
    <property type="component" value="Chromosome"/>
</dbReference>
<protein>
    <submittedName>
        <fullName evidence="2">Uncharacterized protein</fullName>
    </submittedName>
</protein>